<evidence type="ECO:0000313" key="2">
    <source>
        <dbReference type="EMBL" id="PWK46352.1"/>
    </source>
</evidence>
<name>A0A316FE61_9GAMM</name>
<accession>A0A316FE61</accession>
<protein>
    <recommendedName>
        <fullName evidence="1">4Fe-4S ferredoxin-type domain-containing protein</fullName>
    </recommendedName>
</protein>
<comment type="caution">
    <text evidence="2">The sequence shown here is derived from an EMBL/GenBank/DDBJ whole genome shotgun (WGS) entry which is preliminary data.</text>
</comment>
<sequence length="256" mass="29401">MMLMQQPLNTFEHFQHPAFAADGWHKNGLNMQHVFDRAALPENLLQPLAQSTLNANDYNQVILIASAGKTLWRAIHDHSNEYEKDSLASSDHPVDEFSQQQFNQYMSKHATDADYKIIYPKHQPPFFHLNLQSFGELAGWHHSSPFKVGINSDAGSWFAYRLLVLANSSFEPSTPVHTTSPCKTCIEKPCVSICPAKALTKQGDYDWQSCFAYRKQTDSLCRDRCLARMACPIAKQHQYSEQQIQYHYNLSRKHLR</sequence>
<dbReference type="EMBL" id="QGGU01000013">
    <property type="protein sequence ID" value="PWK46352.1"/>
    <property type="molecule type" value="Genomic_DNA"/>
</dbReference>
<evidence type="ECO:0000259" key="1">
    <source>
        <dbReference type="PROSITE" id="PS51379"/>
    </source>
</evidence>
<dbReference type="InterPro" id="IPR017896">
    <property type="entry name" value="4Fe4S_Fe-S-bd"/>
</dbReference>
<gene>
    <name evidence="2" type="ORF">C8D97_11335</name>
</gene>
<organism evidence="2 3">
    <name type="scientific">Pleionea mediterranea</name>
    <dbReference type="NCBI Taxonomy" id="523701"/>
    <lineage>
        <taxon>Bacteria</taxon>
        <taxon>Pseudomonadati</taxon>
        <taxon>Pseudomonadota</taxon>
        <taxon>Gammaproteobacteria</taxon>
        <taxon>Oceanospirillales</taxon>
        <taxon>Pleioneaceae</taxon>
        <taxon>Pleionea</taxon>
    </lineage>
</organism>
<dbReference type="Proteomes" id="UP000245790">
    <property type="component" value="Unassembled WGS sequence"/>
</dbReference>
<dbReference type="AlphaFoldDB" id="A0A316FE61"/>
<feature type="domain" description="4Fe-4S ferredoxin-type" evidence="1">
    <location>
        <begin position="173"/>
        <end position="204"/>
    </location>
</feature>
<dbReference type="PROSITE" id="PS51379">
    <property type="entry name" value="4FE4S_FER_2"/>
    <property type="match status" value="1"/>
</dbReference>
<proteinExistence type="predicted"/>
<keyword evidence="3" id="KW-1185">Reference proteome</keyword>
<dbReference type="SUPFAM" id="SSF54862">
    <property type="entry name" value="4Fe-4S ferredoxins"/>
    <property type="match status" value="1"/>
</dbReference>
<evidence type="ECO:0000313" key="3">
    <source>
        <dbReference type="Proteomes" id="UP000245790"/>
    </source>
</evidence>
<reference evidence="2 3" key="1">
    <citation type="submission" date="2018-05" db="EMBL/GenBank/DDBJ databases">
        <title>Genomic Encyclopedia of Type Strains, Phase IV (KMG-IV): sequencing the most valuable type-strain genomes for metagenomic binning, comparative biology and taxonomic classification.</title>
        <authorList>
            <person name="Goeker M."/>
        </authorList>
    </citation>
    <scope>NUCLEOTIDE SEQUENCE [LARGE SCALE GENOMIC DNA]</scope>
    <source>
        <strain evidence="2 3">DSM 25350</strain>
    </source>
</reference>